<evidence type="ECO:0000313" key="3">
    <source>
        <dbReference type="EMBL" id="PHN01017.1"/>
    </source>
</evidence>
<organism evidence="3 4">
    <name type="scientific">Flavilitoribacter nigricans (strain ATCC 23147 / DSM 23189 / NBRC 102662 / NCIMB 1420 / SS-2)</name>
    <name type="common">Lewinella nigricans</name>
    <dbReference type="NCBI Taxonomy" id="1122177"/>
    <lineage>
        <taxon>Bacteria</taxon>
        <taxon>Pseudomonadati</taxon>
        <taxon>Bacteroidota</taxon>
        <taxon>Saprospiria</taxon>
        <taxon>Saprospirales</taxon>
        <taxon>Lewinellaceae</taxon>
        <taxon>Flavilitoribacter</taxon>
    </lineage>
</organism>
<dbReference type="PANTHER" id="PTHR30344:SF1">
    <property type="entry name" value="6-PHOSPHOGLUCONOLACTONASE"/>
    <property type="match status" value="1"/>
</dbReference>
<dbReference type="EMBL" id="PDUD01000065">
    <property type="protein sequence ID" value="PHN01017.1"/>
    <property type="molecule type" value="Genomic_DNA"/>
</dbReference>
<evidence type="ECO:0000256" key="1">
    <source>
        <dbReference type="ARBA" id="ARBA00005564"/>
    </source>
</evidence>
<dbReference type="PROSITE" id="PS51257">
    <property type="entry name" value="PROKAR_LIPOPROTEIN"/>
    <property type="match status" value="1"/>
</dbReference>
<keyword evidence="4" id="KW-1185">Reference proteome</keyword>
<protein>
    <submittedName>
        <fullName evidence="3">3-carboxymuconate cyclase</fullName>
    </submittedName>
</protein>
<dbReference type="InterPro" id="IPR015943">
    <property type="entry name" value="WD40/YVTN_repeat-like_dom_sf"/>
</dbReference>
<dbReference type="PANTHER" id="PTHR30344">
    <property type="entry name" value="6-PHOSPHOGLUCONOLACTONASE-RELATED"/>
    <property type="match status" value="1"/>
</dbReference>
<reference evidence="3 4" key="1">
    <citation type="submission" date="2017-10" db="EMBL/GenBank/DDBJ databases">
        <title>The draft genome sequence of Lewinella nigricans NBRC 102662.</title>
        <authorList>
            <person name="Wang K."/>
        </authorList>
    </citation>
    <scope>NUCLEOTIDE SEQUENCE [LARGE SCALE GENOMIC DNA]</scope>
    <source>
        <strain evidence="3 4">NBRC 102662</strain>
    </source>
</reference>
<evidence type="ECO:0000256" key="2">
    <source>
        <dbReference type="ARBA" id="ARBA00022526"/>
    </source>
</evidence>
<accession>A0A2D0MXS7</accession>
<proteinExistence type="inferred from homology"/>
<dbReference type="Gene3D" id="2.130.10.10">
    <property type="entry name" value="YVTN repeat-like/Quinoprotein amine dehydrogenase"/>
    <property type="match status" value="2"/>
</dbReference>
<dbReference type="InterPro" id="IPR050282">
    <property type="entry name" value="Cycloisomerase_2"/>
</dbReference>
<dbReference type="Proteomes" id="UP000223913">
    <property type="component" value="Unassembled WGS sequence"/>
</dbReference>
<dbReference type="GO" id="GO:0006006">
    <property type="term" value="P:glucose metabolic process"/>
    <property type="evidence" value="ECO:0007669"/>
    <property type="project" value="UniProtKB-KW"/>
</dbReference>
<keyword evidence="2" id="KW-0119">Carbohydrate metabolism</keyword>
<comment type="similarity">
    <text evidence="1">Belongs to the cycloisomerase 2 family.</text>
</comment>
<comment type="caution">
    <text evidence="3">The sequence shown here is derived from an EMBL/GenBank/DDBJ whole genome shotgun (WGS) entry which is preliminary data.</text>
</comment>
<keyword evidence="2" id="KW-0313">Glucose metabolism</keyword>
<sequence>MNSEVRLFTAIFVALFALSSCNKENFTERLEVDNTRITQEITDESVNAFRFPGDGTGSVYVMDNDPGSNNVLVFNRRPNGTLNGPLKVATHGQGSGGGLGSQGSIVSDGEYVYACNAGSNTISVLRIVGKTLKFVDKTSSHGTMPISIAVHDNLIYVLNAGGTGNISGFKLGLGGLNHIPFSDQALSSSAAGPAQISFNTAGDQLVVTEKATNMITTYAVDGSGKAGAGTSYPSAGLTPFGFEFSPAGDLIVSEAFGGNENASTVSSYSLGAGGTVDLIDGPEATNQTAACWVVVTSNGEFAYASNTGSNSVTGYRIDDDGDLHLLNADGVTGVTGDGPIDMDMSPNSTFLYVLNARDNSISVLSRRYNGQLFPVQTITDLPDAVVGMAVE</sequence>
<gene>
    <name evidence="3" type="ORF">CRP01_39110</name>
</gene>
<dbReference type="InterPro" id="IPR011048">
    <property type="entry name" value="Haem_d1_sf"/>
</dbReference>
<dbReference type="SUPFAM" id="SSF51004">
    <property type="entry name" value="C-terminal (heme d1) domain of cytochrome cd1-nitrite reductase"/>
    <property type="match status" value="1"/>
</dbReference>
<name>A0A2D0MXS7_FLAN2</name>
<dbReference type="GO" id="GO:0017057">
    <property type="term" value="F:6-phosphogluconolactonase activity"/>
    <property type="evidence" value="ECO:0007669"/>
    <property type="project" value="TreeGrafter"/>
</dbReference>
<dbReference type="Pfam" id="PF10282">
    <property type="entry name" value="Lactonase"/>
    <property type="match status" value="2"/>
</dbReference>
<dbReference type="OrthoDB" id="9803927at2"/>
<dbReference type="InterPro" id="IPR019405">
    <property type="entry name" value="Lactonase_7-beta_prop"/>
</dbReference>
<dbReference type="RefSeq" id="WP_099155549.1">
    <property type="nucleotide sequence ID" value="NZ_PDUD01000065.1"/>
</dbReference>
<dbReference type="AlphaFoldDB" id="A0A2D0MXS7"/>
<evidence type="ECO:0000313" key="4">
    <source>
        <dbReference type="Proteomes" id="UP000223913"/>
    </source>
</evidence>